<evidence type="ECO:0000256" key="1">
    <source>
        <dbReference type="SAM" id="MobiDB-lite"/>
    </source>
</evidence>
<dbReference type="EMBL" id="JACHWB010000001">
    <property type="protein sequence ID" value="MBB3017658.1"/>
    <property type="molecule type" value="Genomic_DNA"/>
</dbReference>
<reference evidence="2 3" key="1">
    <citation type="submission" date="2020-08" db="EMBL/GenBank/DDBJ databases">
        <title>The Agave Microbiome: Exploring the role of microbial communities in plant adaptations to desert environments.</title>
        <authorList>
            <person name="Partida-Martinez L.P."/>
        </authorList>
    </citation>
    <scope>NUCLEOTIDE SEQUENCE [LARGE SCALE GENOMIC DNA]</scope>
    <source>
        <strain evidence="2 3">AT3.9</strain>
    </source>
</reference>
<accession>A0A7W4VI48</accession>
<dbReference type="RefSeq" id="WP_183447132.1">
    <property type="nucleotide sequence ID" value="NZ_JACHWB010000001.1"/>
</dbReference>
<evidence type="ECO:0000313" key="2">
    <source>
        <dbReference type="EMBL" id="MBB3017658.1"/>
    </source>
</evidence>
<comment type="caution">
    <text evidence="2">The sequence shown here is derived from an EMBL/GenBank/DDBJ whole genome shotgun (WGS) entry which is preliminary data.</text>
</comment>
<dbReference type="AlphaFoldDB" id="A0A7W4VI48"/>
<name>A0A7W4VI48_9HYPH</name>
<gene>
    <name evidence="2" type="ORF">FHR70_000698</name>
</gene>
<evidence type="ECO:0000313" key="3">
    <source>
        <dbReference type="Proteomes" id="UP000532010"/>
    </source>
</evidence>
<dbReference type="Proteomes" id="UP000532010">
    <property type="component" value="Unassembled WGS sequence"/>
</dbReference>
<feature type="region of interest" description="Disordered" evidence="1">
    <location>
        <begin position="71"/>
        <end position="91"/>
    </location>
</feature>
<feature type="compositionally biased region" description="Acidic residues" evidence="1">
    <location>
        <begin position="81"/>
        <end position="91"/>
    </location>
</feature>
<protein>
    <submittedName>
        <fullName evidence="2">Uncharacterized protein</fullName>
    </submittedName>
</protein>
<proteinExistence type="predicted"/>
<organism evidence="2 3">
    <name type="scientific">Microvirga lupini</name>
    <dbReference type="NCBI Taxonomy" id="420324"/>
    <lineage>
        <taxon>Bacteria</taxon>
        <taxon>Pseudomonadati</taxon>
        <taxon>Pseudomonadota</taxon>
        <taxon>Alphaproteobacteria</taxon>
        <taxon>Hyphomicrobiales</taxon>
        <taxon>Methylobacteriaceae</taxon>
        <taxon>Microvirga</taxon>
    </lineage>
</organism>
<sequence length="91" mass="9628">MKYFELPVGVVLTGLGNARLIHQGGGVFVCSDAHAPKVFEVAAPEGEALDTSAVPELESIADYGGVWQLGKRDIEQPAPAEEPEPVEEPAE</sequence>
<keyword evidence="3" id="KW-1185">Reference proteome</keyword>